<sequence length="735" mass="81262">MRVHIDLKPYSCLICRKNFKRPQDLKKHEKTHQDLAADELDNNATNGNVVHSHLQATNHDQGYQPLSPQSYIDRSPSMSASTLSPYPMPMSPTSMSDSTELWNNNPGLPSPFSTTSDDLFNSPRTSNLDVELMNRPLFGGPIIDISGNFYGTLPSGLEDITSPLSTKRSCDGLDVYFETLAPILSESKKMRLDPQYDPVMVERLNALSVLMEVSPLTSDTLASSLPDVDCWNQVEQLGQYVSGLFENVSGESFQPQSYDTLFPDYEQKQSAVTLDSAFDVSNFNIGDINAGMSYSSNVPRESIYSAVLPEDAYATPLWGSTSTKPPIRTLQRGAPQQPANDVEYQFVALPNVMNVSIKQESQAVDIKLQEDEPKVKEETPRTYTSVGTQTRAKQEAQASEGGTMMMQRPSEKTRQLQPQSLSYESMDPIQVLQSAPDAPSTPMPELARDDGQEKDNNKGKEQTKGDNGANKPSSEENAARPASTGRFDNYIQKAKLRQAAAAATSANKSVEALDPLEAMTLQLAQTRLDESQVRIVTKPATTKPVTEGDIDRQMKAANARALCELDPVRKQHAEAVLCLLKSIDELMADHRKKVAVWREIEARQRVGVGAAQRPGSSPRTNFNVHNQEQIRTVSSFLSSQPARQPLSVHQEASKPNNVDYSAFNASLTDNRTSFYSSSNDTTVSDNAVLYPTSDQESDTDESFELTEEEWRFIEEDSARIAAARETGAGYQYVHV</sequence>
<dbReference type="FunFam" id="3.30.160.60:FF:000100">
    <property type="entry name" value="Zinc finger 45-like"/>
    <property type="match status" value="1"/>
</dbReference>
<keyword evidence="3" id="KW-0479">Metal-binding</keyword>
<evidence type="ECO:0000256" key="2">
    <source>
        <dbReference type="ARBA" id="ARBA00022491"/>
    </source>
</evidence>
<evidence type="ECO:0000259" key="11">
    <source>
        <dbReference type="PROSITE" id="PS50157"/>
    </source>
</evidence>
<dbReference type="EMBL" id="JAAAHW010010195">
    <property type="protein sequence ID" value="KAF9929203.1"/>
    <property type="molecule type" value="Genomic_DNA"/>
</dbReference>
<dbReference type="InterPro" id="IPR013087">
    <property type="entry name" value="Znf_C2H2_type"/>
</dbReference>
<dbReference type="Gene3D" id="3.30.160.60">
    <property type="entry name" value="Classic Zinc Finger"/>
    <property type="match status" value="1"/>
</dbReference>
<dbReference type="InterPro" id="IPR050806">
    <property type="entry name" value="pacC/RIM101"/>
</dbReference>
<reference evidence="12" key="1">
    <citation type="journal article" date="2020" name="Fungal Divers.">
        <title>Resolving the Mortierellaceae phylogeny through synthesis of multi-gene phylogenetics and phylogenomics.</title>
        <authorList>
            <person name="Vandepol N."/>
            <person name="Liber J."/>
            <person name="Desiro A."/>
            <person name="Na H."/>
            <person name="Kennedy M."/>
            <person name="Barry K."/>
            <person name="Grigoriev I.V."/>
            <person name="Miller A.N."/>
            <person name="O'Donnell K."/>
            <person name="Stajich J.E."/>
            <person name="Bonito G."/>
        </authorList>
    </citation>
    <scope>NUCLEOTIDE SEQUENCE</scope>
    <source>
        <strain evidence="12">MES-2147</strain>
    </source>
</reference>
<dbReference type="PROSITE" id="PS50157">
    <property type="entry name" value="ZINC_FINGER_C2H2_2"/>
    <property type="match status" value="1"/>
</dbReference>
<comment type="caution">
    <text evidence="12">The sequence shown here is derived from an EMBL/GenBank/DDBJ whole genome shotgun (WGS) entry which is preliminary data.</text>
</comment>
<evidence type="ECO:0000256" key="4">
    <source>
        <dbReference type="ARBA" id="ARBA00022737"/>
    </source>
</evidence>
<keyword evidence="13" id="KW-1185">Reference proteome</keyword>
<evidence type="ECO:0000256" key="1">
    <source>
        <dbReference type="ARBA" id="ARBA00004123"/>
    </source>
</evidence>
<evidence type="ECO:0000256" key="10">
    <source>
        <dbReference type="SAM" id="MobiDB-lite"/>
    </source>
</evidence>
<comment type="similarity">
    <text evidence="8">Belongs to the pacC/RIM101 family.</text>
</comment>
<keyword evidence="6" id="KW-0862">Zinc</keyword>
<proteinExistence type="inferred from homology"/>
<evidence type="ECO:0000313" key="13">
    <source>
        <dbReference type="Proteomes" id="UP000749646"/>
    </source>
</evidence>
<dbReference type="SMART" id="SM00355">
    <property type="entry name" value="ZnF_C2H2"/>
    <property type="match status" value="1"/>
</dbReference>
<dbReference type="PROSITE" id="PS00028">
    <property type="entry name" value="ZINC_FINGER_C2H2_1"/>
    <property type="match status" value="1"/>
</dbReference>
<gene>
    <name evidence="12" type="ORF">BGZ65_005908</name>
</gene>
<dbReference type="AlphaFoldDB" id="A0A9P6LSL6"/>
<feature type="compositionally biased region" description="Polar residues" evidence="10">
    <location>
        <begin position="381"/>
        <end position="391"/>
    </location>
</feature>
<dbReference type="PANTHER" id="PTHR47257">
    <property type="entry name" value="PH-RESPONSE TRANSCRIPTION FACTOR PACC/RIM101"/>
    <property type="match status" value="1"/>
</dbReference>
<evidence type="ECO:0000256" key="8">
    <source>
        <dbReference type="ARBA" id="ARBA00038089"/>
    </source>
</evidence>
<keyword evidence="2" id="KW-0678">Repressor</keyword>
<feature type="compositionally biased region" description="Basic and acidic residues" evidence="10">
    <location>
        <begin position="368"/>
        <end position="380"/>
    </location>
</feature>
<dbReference type="GO" id="GO:0005634">
    <property type="term" value="C:nucleus"/>
    <property type="evidence" value="ECO:0007669"/>
    <property type="project" value="UniProtKB-SubCell"/>
</dbReference>
<dbReference type="PANTHER" id="PTHR47257:SF1">
    <property type="entry name" value="PH-RESPONSE TRANSCRIPTION FACTOR PACC_RIM101"/>
    <property type="match status" value="1"/>
</dbReference>
<keyword evidence="4" id="KW-0677">Repeat</keyword>
<evidence type="ECO:0000256" key="6">
    <source>
        <dbReference type="ARBA" id="ARBA00022833"/>
    </source>
</evidence>
<keyword evidence="5 9" id="KW-0863">Zinc-finger</keyword>
<evidence type="ECO:0000256" key="9">
    <source>
        <dbReference type="PROSITE-ProRule" id="PRU00042"/>
    </source>
</evidence>
<feature type="compositionally biased region" description="Basic and acidic residues" evidence="10">
    <location>
        <begin position="446"/>
        <end position="464"/>
    </location>
</feature>
<dbReference type="OrthoDB" id="6155966at2759"/>
<feature type="domain" description="C2H2-type" evidence="11">
    <location>
        <begin position="10"/>
        <end position="37"/>
    </location>
</feature>
<protein>
    <recommendedName>
        <fullName evidence="11">C2H2-type domain-containing protein</fullName>
    </recommendedName>
</protein>
<dbReference type="SUPFAM" id="SSF57667">
    <property type="entry name" value="beta-beta-alpha zinc fingers"/>
    <property type="match status" value="1"/>
</dbReference>
<comment type="subcellular location">
    <subcellularLocation>
        <location evidence="1">Nucleus</location>
    </subcellularLocation>
</comment>
<name>A0A9P6LSL6_9FUNG</name>
<feature type="region of interest" description="Disordered" evidence="10">
    <location>
        <begin position="433"/>
        <end position="486"/>
    </location>
</feature>
<organism evidence="12 13">
    <name type="scientific">Modicella reniformis</name>
    <dbReference type="NCBI Taxonomy" id="1440133"/>
    <lineage>
        <taxon>Eukaryota</taxon>
        <taxon>Fungi</taxon>
        <taxon>Fungi incertae sedis</taxon>
        <taxon>Mucoromycota</taxon>
        <taxon>Mortierellomycotina</taxon>
        <taxon>Mortierellomycetes</taxon>
        <taxon>Mortierellales</taxon>
        <taxon>Mortierellaceae</taxon>
        <taxon>Modicella</taxon>
    </lineage>
</organism>
<dbReference type="InterPro" id="IPR036236">
    <property type="entry name" value="Znf_C2H2_sf"/>
</dbReference>
<evidence type="ECO:0000256" key="5">
    <source>
        <dbReference type="ARBA" id="ARBA00022771"/>
    </source>
</evidence>
<accession>A0A9P6LSL6</accession>
<dbReference type="Proteomes" id="UP000749646">
    <property type="component" value="Unassembled WGS sequence"/>
</dbReference>
<dbReference type="GO" id="GO:0008270">
    <property type="term" value="F:zinc ion binding"/>
    <property type="evidence" value="ECO:0007669"/>
    <property type="project" value="UniProtKB-KW"/>
</dbReference>
<feature type="region of interest" description="Disordered" evidence="10">
    <location>
        <begin position="368"/>
        <end position="419"/>
    </location>
</feature>
<evidence type="ECO:0000256" key="3">
    <source>
        <dbReference type="ARBA" id="ARBA00022723"/>
    </source>
</evidence>
<keyword evidence="7" id="KW-0539">Nucleus</keyword>
<evidence type="ECO:0000313" key="12">
    <source>
        <dbReference type="EMBL" id="KAF9929203.1"/>
    </source>
</evidence>
<evidence type="ECO:0000256" key="7">
    <source>
        <dbReference type="ARBA" id="ARBA00023242"/>
    </source>
</evidence>